<sequence>MAVPPPALPARVAAVGPDTADPSIAAALEAALADLPVDFDPEAYVPPARVARLLAASDESLPALVQQVDMATGFPHDGGSQAARGVSGIAAFAALLPGKHDGGRFQGGLGLPAQTASKLDLRMTQG</sequence>
<keyword evidence="2" id="KW-1185">Reference proteome</keyword>
<proteinExistence type="predicted"/>
<evidence type="ECO:0000313" key="1">
    <source>
        <dbReference type="EMBL" id="KNE57782.1"/>
    </source>
</evidence>
<dbReference type="EMBL" id="GG745332">
    <property type="protein sequence ID" value="KNE57782.1"/>
    <property type="molecule type" value="Genomic_DNA"/>
</dbReference>
<dbReference type="VEuPathDB" id="FungiDB:AMAG_04633"/>
<gene>
    <name evidence="1" type="ORF">AMAG_04633</name>
</gene>
<evidence type="ECO:0000313" key="2">
    <source>
        <dbReference type="Proteomes" id="UP000054350"/>
    </source>
</evidence>
<reference evidence="2" key="2">
    <citation type="submission" date="2009-11" db="EMBL/GenBank/DDBJ databases">
        <title>The Genome Sequence of Allomyces macrogynus strain ATCC 38327.</title>
        <authorList>
            <consortium name="The Broad Institute Genome Sequencing Platform"/>
            <person name="Russ C."/>
            <person name="Cuomo C."/>
            <person name="Shea T."/>
            <person name="Young S.K."/>
            <person name="Zeng Q."/>
            <person name="Koehrsen M."/>
            <person name="Haas B."/>
            <person name="Borodovsky M."/>
            <person name="Guigo R."/>
            <person name="Alvarado L."/>
            <person name="Berlin A."/>
            <person name="Borenstein D."/>
            <person name="Chen Z."/>
            <person name="Engels R."/>
            <person name="Freedman E."/>
            <person name="Gellesch M."/>
            <person name="Goldberg J."/>
            <person name="Griggs A."/>
            <person name="Gujja S."/>
            <person name="Heiman D."/>
            <person name="Hepburn T."/>
            <person name="Howarth C."/>
            <person name="Jen D."/>
            <person name="Larson L."/>
            <person name="Lewis B."/>
            <person name="Mehta T."/>
            <person name="Park D."/>
            <person name="Pearson M."/>
            <person name="Roberts A."/>
            <person name="Saif S."/>
            <person name="Shenoy N."/>
            <person name="Sisk P."/>
            <person name="Stolte C."/>
            <person name="Sykes S."/>
            <person name="Walk T."/>
            <person name="White J."/>
            <person name="Yandava C."/>
            <person name="Burger G."/>
            <person name="Gray M.W."/>
            <person name="Holland P.W.H."/>
            <person name="King N."/>
            <person name="Lang F.B.F."/>
            <person name="Roger A.J."/>
            <person name="Ruiz-Trillo I."/>
            <person name="Lander E."/>
            <person name="Nusbaum C."/>
        </authorList>
    </citation>
    <scope>NUCLEOTIDE SEQUENCE [LARGE SCALE GENOMIC DNA]</scope>
    <source>
        <strain evidence="2">ATCC 38327</strain>
    </source>
</reference>
<dbReference type="AlphaFoldDB" id="A0A0L0S5J7"/>
<dbReference type="Proteomes" id="UP000054350">
    <property type="component" value="Unassembled WGS sequence"/>
</dbReference>
<name>A0A0L0S5J7_ALLM3</name>
<protein>
    <submittedName>
        <fullName evidence="1">Uncharacterized protein</fullName>
    </submittedName>
</protein>
<reference evidence="1 2" key="1">
    <citation type="submission" date="2009-11" db="EMBL/GenBank/DDBJ databases">
        <title>Annotation of Allomyces macrogynus ATCC 38327.</title>
        <authorList>
            <consortium name="The Broad Institute Genome Sequencing Platform"/>
            <person name="Russ C."/>
            <person name="Cuomo C."/>
            <person name="Burger G."/>
            <person name="Gray M.W."/>
            <person name="Holland P.W.H."/>
            <person name="King N."/>
            <person name="Lang F.B.F."/>
            <person name="Roger A.J."/>
            <person name="Ruiz-Trillo I."/>
            <person name="Young S.K."/>
            <person name="Zeng Q."/>
            <person name="Gargeya S."/>
            <person name="Fitzgerald M."/>
            <person name="Haas B."/>
            <person name="Abouelleil A."/>
            <person name="Alvarado L."/>
            <person name="Arachchi H.M."/>
            <person name="Berlin A."/>
            <person name="Chapman S.B."/>
            <person name="Gearin G."/>
            <person name="Goldberg J."/>
            <person name="Griggs A."/>
            <person name="Gujja S."/>
            <person name="Hansen M."/>
            <person name="Heiman D."/>
            <person name="Howarth C."/>
            <person name="Larimer J."/>
            <person name="Lui A."/>
            <person name="MacDonald P.J.P."/>
            <person name="McCowen C."/>
            <person name="Montmayeur A."/>
            <person name="Murphy C."/>
            <person name="Neiman D."/>
            <person name="Pearson M."/>
            <person name="Priest M."/>
            <person name="Roberts A."/>
            <person name="Saif S."/>
            <person name="Shea T."/>
            <person name="Sisk P."/>
            <person name="Stolte C."/>
            <person name="Sykes S."/>
            <person name="Wortman J."/>
            <person name="Nusbaum C."/>
            <person name="Birren B."/>
        </authorList>
    </citation>
    <scope>NUCLEOTIDE SEQUENCE [LARGE SCALE GENOMIC DNA]</scope>
    <source>
        <strain evidence="1 2">ATCC 38327</strain>
    </source>
</reference>
<accession>A0A0L0S5J7</accession>
<organism evidence="1 2">
    <name type="scientific">Allomyces macrogynus (strain ATCC 38327)</name>
    <name type="common">Allomyces javanicus var. macrogynus</name>
    <dbReference type="NCBI Taxonomy" id="578462"/>
    <lineage>
        <taxon>Eukaryota</taxon>
        <taxon>Fungi</taxon>
        <taxon>Fungi incertae sedis</taxon>
        <taxon>Blastocladiomycota</taxon>
        <taxon>Blastocladiomycetes</taxon>
        <taxon>Blastocladiales</taxon>
        <taxon>Blastocladiaceae</taxon>
        <taxon>Allomyces</taxon>
    </lineage>
</organism>